<evidence type="ECO:0000313" key="2">
    <source>
        <dbReference type="EMBL" id="CAE0103734.1"/>
    </source>
</evidence>
<feature type="region of interest" description="Disordered" evidence="1">
    <location>
        <begin position="102"/>
        <end position="122"/>
    </location>
</feature>
<organism evidence="2">
    <name type="scientific">Haptolina ericina</name>
    <dbReference type="NCBI Taxonomy" id="156174"/>
    <lineage>
        <taxon>Eukaryota</taxon>
        <taxon>Haptista</taxon>
        <taxon>Haptophyta</taxon>
        <taxon>Prymnesiophyceae</taxon>
        <taxon>Prymnesiales</taxon>
        <taxon>Prymnesiaceae</taxon>
        <taxon>Haptolina</taxon>
    </lineage>
</organism>
<gene>
    <name evidence="2" type="ORF">HERI1096_LOCUS4392</name>
</gene>
<sequence length="122" mass="13603">MATKLGAVREVLAIEVAPAPTARSSEPLSLCQESRKVGRIGLSRRVSFDVKDEPTTTVMNCAGRRIGRQLRDMIRDRKVDVERKGANRKELLDASWQRVPQPGSIWERGEANPSSHRIGRAL</sequence>
<dbReference type="AlphaFoldDB" id="A0A7S3AIG7"/>
<name>A0A7S3AIG7_9EUKA</name>
<accession>A0A7S3AIG7</accession>
<evidence type="ECO:0000256" key="1">
    <source>
        <dbReference type="SAM" id="MobiDB-lite"/>
    </source>
</evidence>
<reference evidence="2" key="1">
    <citation type="submission" date="2021-01" db="EMBL/GenBank/DDBJ databases">
        <authorList>
            <person name="Corre E."/>
            <person name="Pelletier E."/>
            <person name="Niang G."/>
            <person name="Scheremetjew M."/>
            <person name="Finn R."/>
            <person name="Kale V."/>
            <person name="Holt S."/>
            <person name="Cochrane G."/>
            <person name="Meng A."/>
            <person name="Brown T."/>
            <person name="Cohen L."/>
        </authorList>
    </citation>
    <scope>NUCLEOTIDE SEQUENCE</scope>
    <source>
        <strain evidence="2">CCMP281</strain>
    </source>
</reference>
<protein>
    <submittedName>
        <fullName evidence="2">Uncharacterized protein</fullName>
    </submittedName>
</protein>
<dbReference type="EMBL" id="HBHX01007942">
    <property type="protein sequence ID" value="CAE0103734.1"/>
    <property type="molecule type" value="Transcribed_RNA"/>
</dbReference>
<proteinExistence type="predicted"/>